<proteinExistence type="inferred from homology"/>
<feature type="site" description="Electron transfer via tryptophanyl radical" evidence="9">
    <location>
        <position position="311"/>
    </location>
</feature>
<feature type="domain" description="Photolyase/cryptochrome alpha/beta" evidence="11">
    <location>
        <begin position="4"/>
        <end position="133"/>
    </location>
</feature>
<dbReference type="PROSITE" id="PS00394">
    <property type="entry name" value="DNA_PHOTOLYASES_1_1"/>
    <property type="match status" value="1"/>
</dbReference>
<evidence type="ECO:0000256" key="6">
    <source>
        <dbReference type="ARBA" id="ARBA00022991"/>
    </source>
</evidence>
<dbReference type="PRINTS" id="PR00147">
    <property type="entry name" value="DNAPHOTLYASE"/>
</dbReference>
<keyword evidence="5 8" id="KW-0274">FAD</keyword>
<feature type="site" description="Electron transfer via tryptophanyl radical" evidence="9">
    <location>
        <position position="364"/>
    </location>
</feature>
<dbReference type="GO" id="GO:0071949">
    <property type="term" value="F:FAD binding"/>
    <property type="evidence" value="ECO:0007669"/>
    <property type="project" value="TreeGrafter"/>
</dbReference>
<comment type="cofactor">
    <cofactor evidence="8">
        <name>FAD</name>
        <dbReference type="ChEBI" id="CHEBI:57692"/>
    </cofactor>
    <text evidence="8">Binds 1 FAD per subunit.</text>
</comment>
<dbReference type="Gene3D" id="1.10.579.10">
    <property type="entry name" value="DNA Cyclobutane Dipyrimidine Photolyase, subunit A, domain 3"/>
    <property type="match status" value="1"/>
</dbReference>
<dbReference type="Gene3D" id="3.40.50.620">
    <property type="entry name" value="HUPs"/>
    <property type="match status" value="1"/>
</dbReference>
<dbReference type="PANTHER" id="PTHR11455">
    <property type="entry name" value="CRYPTOCHROME"/>
    <property type="match status" value="1"/>
</dbReference>
<protein>
    <recommendedName>
        <fullName evidence="3">Deoxyribodipyrimidine photo-lyase</fullName>
        <ecNumber evidence="2">4.1.99.3</ecNumber>
    </recommendedName>
</protein>
<dbReference type="InterPro" id="IPR002081">
    <property type="entry name" value="Cryptochrome/DNA_photolyase_1"/>
</dbReference>
<evidence type="ECO:0000256" key="10">
    <source>
        <dbReference type="RuleBase" id="RU004182"/>
    </source>
</evidence>
<evidence type="ECO:0000256" key="5">
    <source>
        <dbReference type="ARBA" id="ARBA00022827"/>
    </source>
</evidence>
<reference evidence="12 13" key="1">
    <citation type="submission" date="2020-05" db="EMBL/GenBank/DDBJ databases">
        <title>Complete closed genome sequence of Defluviicoccus vanus.</title>
        <authorList>
            <person name="Bessarab I."/>
            <person name="Arumugam K."/>
            <person name="Maszenan A.M."/>
            <person name="Seviour R.J."/>
            <person name="Williams R.B."/>
        </authorList>
    </citation>
    <scope>NUCLEOTIDE SEQUENCE [LARGE SCALE GENOMIC DNA]</scope>
    <source>
        <strain evidence="12 13">Ben 114</strain>
    </source>
</reference>
<dbReference type="SUPFAM" id="SSF52425">
    <property type="entry name" value="Cryptochrome/photolyase, N-terminal domain"/>
    <property type="match status" value="1"/>
</dbReference>
<feature type="site" description="Electron transfer via tryptophanyl radical" evidence="9">
    <location>
        <position position="387"/>
    </location>
</feature>
<dbReference type="EMBL" id="CP053923">
    <property type="protein sequence ID" value="QNT71285.1"/>
    <property type="molecule type" value="Genomic_DNA"/>
</dbReference>
<organism evidence="12 13">
    <name type="scientific">Defluviicoccus vanus</name>
    <dbReference type="NCBI Taxonomy" id="111831"/>
    <lineage>
        <taxon>Bacteria</taxon>
        <taxon>Pseudomonadati</taxon>
        <taxon>Pseudomonadota</taxon>
        <taxon>Alphaproteobacteria</taxon>
        <taxon>Rhodospirillales</taxon>
        <taxon>Rhodospirillaceae</taxon>
        <taxon>Defluviicoccus</taxon>
    </lineage>
</organism>
<feature type="binding site" evidence="8">
    <location>
        <begin position="239"/>
        <end position="243"/>
    </location>
    <ligand>
        <name>FAD</name>
        <dbReference type="ChEBI" id="CHEBI:57692"/>
    </ligand>
</feature>
<dbReference type="GO" id="GO:0003904">
    <property type="term" value="F:deoxyribodipyrimidine photo-lyase activity"/>
    <property type="evidence" value="ECO:0007669"/>
    <property type="project" value="UniProtKB-EC"/>
</dbReference>
<dbReference type="RefSeq" id="WP_190263273.1">
    <property type="nucleotide sequence ID" value="NZ_CP053923.1"/>
</dbReference>
<dbReference type="InterPro" id="IPR005101">
    <property type="entry name" value="Cryptochr/Photolyase_FAD-bd"/>
</dbReference>
<dbReference type="KEGG" id="dvn:HQ394_11400"/>
<dbReference type="InterPro" id="IPR036134">
    <property type="entry name" value="Crypto/Photolyase_FAD-like_sf"/>
</dbReference>
<dbReference type="GO" id="GO:0009416">
    <property type="term" value="P:response to light stimulus"/>
    <property type="evidence" value="ECO:0007669"/>
    <property type="project" value="TreeGrafter"/>
</dbReference>
<keyword evidence="4 8" id="KW-0285">Flavoprotein</keyword>
<dbReference type="InterPro" id="IPR036155">
    <property type="entry name" value="Crypto/Photolyase_N_sf"/>
</dbReference>
<evidence type="ECO:0000256" key="3">
    <source>
        <dbReference type="ARBA" id="ARBA00014046"/>
    </source>
</evidence>
<comment type="catalytic activity">
    <reaction evidence="7">
        <text>cyclobutadipyrimidine (in DNA) = 2 pyrimidine residues (in DNA).</text>
        <dbReference type="EC" id="4.1.99.3"/>
    </reaction>
</comment>
<dbReference type="Proteomes" id="UP000516369">
    <property type="component" value="Chromosome"/>
</dbReference>
<feature type="binding site" evidence="8">
    <location>
        <position position="227"/>
    </location>
    <ligand>
        <name>FAD</name>
        <dbReference type="ChEBI" id="CHEBI:57692"/>
    </ligand>
</feature>
<keyword evidence="12" id="KW-0456">Lyase</keyword>
<dbReference type="PROSITE" id="PS00691">
    <property type="entry name" value="DNA_PHOTOLYASES_1_2"/>
    <property type="match status" value="1"/>
</dbReference>
<sequence>MADRPLIVWLREDLRIADNPALAAAAATGAPVLPVYVLDDATPGRWRMGGAARWWLHGSLAALGQTLRQLGAPLILRQGPSTECIARLIAETDAAAVYANTNPEPYWLGAESALQRSLAAAGVTVHYFAATTLFSPGSVRSRRGQPLQVFTPFWRACRSTTAPAPLQPAPLHLRPPTSLPASDDLAAWSLRPTSPDWAAGLRAAWQPGEATAQQQLVHFLDQDLATYALSRDRPEPAATSCLSPRLHFGELSPRQVWHATLTRAAVAPALATPAEAFLRQLGWREYFVHTLHHNPQLPDAPLQPKFAAFPWREDAAVLRCWQRGETGYPIVDAGMRQLRATGWMHNRVRMITASFLVKHLLQPWQSGEAWFWDNLVDADLANNAGGWQWVAGCGGDAAPYFRIFNPILQGERFDAGGAYVRRWLPELARLPDRWLHQPWEAPPLALAAAGIRPGIDYPNRLVEHSIARTRAIEAFAQTKIVS</sequence>
<dbReference type="SUPFAM" id="SSF48173">
    <property type="entry name" value="Cryptochrome/photolyase FAD-binding domain"/>
    <property type="match status" value="1"/>
</dbReference>
<name>A0A7H1N6E9_9PROT</name>
<dbReference type="Pfam" id="PF03441">
    <property type="entry name" value="FAD_binding_7"/>
    <property type="match status" value="1"/>
</dbReference>
<gene>
    <name evidence="12" type="ORF">HQ394_11400</name>
</gene>
<comment type="similarity">
    <text evidence="10">Belongs to the DNA photolyase family.</text>
</comment>
<dbReference type="EC" id="4.1.99.3" evidence="2"/>
<dbReference type="InterPro" id="IPR018394">
    <property type="entry name" value="DNA_photolyase_1_CS_C"/>
</dbReference>
<dbReference type="FunFam" id="1.10.579.10:FF:000003">
    <property type="entry name" value="Deoxyribodipyrimidine photo-lyase"/>
    <property type="match status" value="1"/>
</dbReference>
<evidence type="ECO:0000313" key="13">
    <source>
        <dbReference type="Proteomes" id="UP000516369"/>
    </source>
</evidence>
<dbReference type="AlphaFoldDB" id="A0A7H1N6E9"/>
<feature type="binding site" evidence="8">
    <location>
        <begin position="377"/>
        <end position="379"/>
    </location>
    <ligand>
        <name>FAD</name>
        <dbReference type="ChEBI" id="CHEBI:57692"/>
    </ligand>
</feature>
<keyword evidence="6 10" id="KW-0157">Chromophore</keyword>
<dbReference type="PANTHER" id="PTHR11455:SF9">
    <property type="entry name" value="CRYPTOCHROME CIRCADIAN CLOCK 5 ISOFORM X1"/>
    <property type="match status" value="1"/>
</dbReference>
<evidence type="ECO:0000313" key="12">
    <source>
        <dbReference type="EMBL" id="QNT71285.1"/>
    </source>
</evidence>
<dbReference type="PROSITE" id="PS51645">
    <property type="entry name" value="PHR_CRY_ALPHA_BETA"/>
    <property type="match status" value="1"/>
</dbReference>
<feature type="binding site" evidence="8">
    <location>
        <begin position="280"/>
        <end position="287"/>
    </location>
    <ligand>
        <name>FAD</name>
        <dbReference type="ChEBI" id="CHEBI:57692"/>
    </ligand>
</feature>
<dbReference type="InterPro" id="IPR014729">
    <property type="entry name" value="Rossmann-like_a/b/a_fold"/>
</dbReference>
<evidence type="ECO:0000256" key="9">
    <source>
        <dbReference type="PIRSR" id="PIRSR602081-2"/>
    </source>
</evidence>
<evidence type="ECO:0000256" key="7">
    <source>
        <dbReference type="ARBA" id="ARBA00033999"/>
    </source>
</evidence>
<dbReference type="Gene3D" id="1.25.40.80">
    <property type="match status" value="1"/>
</dbReference>
<dbReference type="GO" id="GO:0000719">
    <property type="term" value="P:photoreactive repair"/>
    <property type="evidence" value="ECO:0007669"/>
    <property type="project" value="UniProtKB-ARBA"/>
</dbReference>
<evidence type="ECO:0000256" key="4">
    <source>
        <dbReference type="ARBA" id="ARBA00022630"/>
    </source>
</evidence>
<dbReference type="InterPro" id="IPR006050">
    <property type="entry name" value="DNA_photolyase_N"/>
</dbReference>
<evidence type="ECO:0000256" key="8">
    <source>
        <dbReference type="PIRSR" id="PIRSR602081-1"/>
    </source>
</evidence>
<keyword evidence="13" id="KW-1185">Reference proteome</keyword>
<comment type="cofactor">
    <cofactor evidence="1">
        <name>(6R)-5,10-methylene-5,6,7,8-tetrahydrofolate</name>
        <dbReference type="ChEBI" id="CHEBI:15636"/>
    </cofactor>
</comment>
<dbReference type="Pfam" id="PF00875">
    <property type="entry name" value="DNA_photolyase"/>
    <property type="match status" value="1"/>
</dbReference>
<evidence type="ECO:0000259" key="11">
    <source>
        <dbReference type="PROSITE" id="PS51645"/>
    </source>
</evidence>
<feature type="binding site" evidence="8">
    <location>
        <position position="277"/>
    </location>
    <ligand>
        <name>FAD</name>
        <dbReference type="ChEBI" id="CHEBI:57692"/>
    </ligand>
</feature>
<evidence type="ECO:0000256" key="2">
    <source>
        <dbReference type="ARBA" id="ARBA00013149"/>
    </source>
</evidence>
<dbReference type="GO" id="GO:0003677">
    <property type="term" value="F:DNA binding"/>
    <property type="evidence" value="ECO:0007669"/>
    <property type="project" value="TreeGrafter"/>
</dbReference>
<accession>A0A7H1N6E9</accession>
<evidence type="ECO:0000256" key="1">
    <source>
        <dbReference type="ARBA" id="ARBA00001932"/>
    </source>
</evidence>